<reference evidence="1" key="1">
    <citation type="journal article" date="2014" name="Front. Microbiol.">
        <title>High frequency of phylogenetically diverse reductive dehalogenase-homologous genes in deep subseafloor sedimentary metagenomes.</title>
        <authorList>
            <person name="Kawai M."/>
            <person name="Futagami T."/>
            <person name="Toyoda A."/>
            <person name="Takaki Y."/>
            <person name="Nishi S."/>
            <person name="Hori S."/>
            <person name="Arai W."/>
            <person name="Tsubouchi T."/>
            <person name="Morono Y."/>
            <person name="Uchiyama I."/>
            <person name="Ito T."/>
            <person name="Fujiyama A."/>
            <person name="Inagaki F."/>
            <person name="Takami H."/>
        </authorList>
    </citation>
    <scope>NUCLEOTIDE SEQUENCE</scope>
    <source>
        <strain evidence="1">Expedition CK06-06</strain>
    </source>
</reference>
<comment type="caution">
    <text evidence="1">The sequence shown here is derived from an EMBL/GenBank/DDBJ whole genome shotgun (WGS) entry which is preliminary data.</text>
</comment>
<dbReference type="EMBL" id="BARW01018369">
    <property type="protein sequence ID" value="GAI98179.1"/>
    <property type="molecule type" value="Genomic_DNA"/>
</dbReference>
<accession>X1V0M9</accession>
<protein>
    <submittedName>
        <fullName evidence="1">Uncharacterized protein</fullName>
    </submittedName>
</protein>
<organism evidence="1">
    <name type="scientific">marine sediment metagenome</name>
    <dbReference type="NCBI Taxonomy" id="412755"/>
    <lineage>
        <taxon>unclassified sequences</taxon>
        <taxon>metagenomes</taxon>
        <taxon>ecological metagenomes</taxon>
    </lineage>
</organism>
<dbReference type="AlphaFoldDB" id="X1V0M9"/>
<feature type="non-terminal residue" evidence="1">
    <location>
        <position position="1"/>
    </location>
</feature>
<evidence type="ECO:0000313" key="1">
    <source>
        <dbReference type="EMBL" id="GAI98179.1"/>
    </source>
</evidence>
<proteinExistence type="predicted"/>
<name>X1V0M9_9ZZZZ</name>
<gene>
    <name evidence="1" type="ORF">S12H4_31469</name>
</gene>
<sequence length="33" mass="3702">HFGFEVVDEFVVPGTNDKLVAMLRKPKTITNKA</sequence>